<name>A0ABX4XIA9_9LIST</name>
<dbReference type="NCBIfam" id="NF001527">
    <property type="entry name" value="PRK00364.1-2"/>
    <property type="match status" value="1"/>
</dbReference>
<comment type="subcellular location">
    <subcellularLocation>
        <location evidence="3">Cytoplasm</location>
    </subcellularLocation>
</comment>
<evidence type="ECO:0000256" key="1">
    <source>
        <dbReference type="ARBA" id="ARBA00006975"/>
    </source>
</evidence>
<dbReference type="InterPro" id="IPR020818">
    <property type="entry name" value="Chaperonin_GroES"/>
</dbReference>
<dbReference type="PROSITE" id="PS00681">
    <property type="entry name" value="CHAPERONINS_CPN10"/>
    <property type="match status" value="1"/>
</dbReference>
<dbReference type="Proteomes" id="UP000236500">
    <property type="component" value="Unassembled WGS sequence"/>
</dbReference>
<dbReference type="NCBIfam" id="NF001533">
    <property type="entry name" value="PRK00364.2-4"/>
    <property type="match status" value="1"/>
</dbReference>
<dbReference type="PRINTS" id="PR00297">
    <property type="entry name" value="CHAPERONIN10"/>
</dbReference>
<evidence type="ECO:0000313" key="5">
    <source>
        <dbReference type="EMBL" id="PNP88391.1"/>
    </source>
</evidence>
<evidence type="ECO:0000256" key="3">
    <source>
        <dbReference type="HAMAP-Rule" id="MF_00580"/>
    </source>
</evidence>
<comment type="similarity">
    <text evidence="1 3 4">Belongs to the GroES chaperonin family.</text>
</comment>
<proteinExistence type="inferred from homology"/>
<keyword evidence="3" id="KW-0963">Cytoplasm</keyword>
<gene>
    <name evidence="3" type="primary">groES</name>
    <name evidence="3" type="synonym">groS</name>
    <name evidence="5" type="ORF">BMT55_15055</name>
</gene>
<evidence type="ECO:0000256" key="2">
    <source>
        <dbReference type="ARBA" id="ARBA00023186"/>
    </source>
</evidence>
<comment type="caution">
    <text evidence="5">The sequence shown here is derived from an EMBL/GenBank/DDBJ whole genome shotgun (WGS) entry which is preliminary data.</text>
</comment>
<evidence type="ECO:0000313" key="6">
    <source>
        <dbReference type="Proteomes" id="UP000236500"/>
    </source>
</evidence>
<sequence length="97" mass="10487">MLKPLGDRVIIEVLEAEEKTASGIVLPDSAQEKPQEGKVVAVGSGRVLDNGDTVALEVAEQDHIIFSKYSGTEVTYDGKDYLIVRESDILAVVKIES</sequence>
<dbReference type="NCBIfam" id="NF001534">
    <property type="entry name" value="PRK00364.2-5"/>
    <property type="match status" value="1"/>
</dbReference>
<keyword evidence="2 3" id="KW-0143">Chaperone</keyword>
<dbReference type="PANTHER" id="PTHR10772:SF58">
    <property type="entry name" value="CO-CHAPERONIN GROES"/>
    <property type="match status" value="1"/>
</dbReference>
<dbReference type="Gene3D" id="2.30.33.40">
    <property type="entry name" value="GroES chaperonin"/>
    <property type="match status" value="1"/>
</dbReference>
<dbReference type="EMBL" id="MPDH01000023">
    <property type="protein sequence ID" value="PNP88391.1"/>
    <property type="molecule type" value="Genomic_DNA"/>
</dbReference>
<keyword evidence="6" id="KW-1185">Reference proteome</keyword>
<comment type="function">
    <text evidence="3 4">Together with the chaperonin GroEL, plays an essential role in assisting protein folding. The GroEL-GroES system forms a nano-cage that allows encapsulation of the non-native substrate proteins and provides a physical environment optimized to promote and accelerate protein folding. GroES binds to the apical surface of the GroEL ring, thereby capping the opening of the GroEL channel.</text>
</comment>
<dbReference type="NCBIfam" id="NF001531">
    <property type="entry name" value="PRK00364.2-2"/>
    <property type="match status" value="1"/>
</dbReference>
<organism evidence="5 6">
    <name type="scientific">Listeria newyorkensis</name>
    <dbReference type="NCBI Taxonomy" id="1497681"/>
    <lineage>
        <taxon>Bacteria</taxon>
        <taxon>Bacillati</taxon>
        <taxon>Bacillota</taxon>
        <taxon>Bacilli</taxon>
        <taxon>Bacillales</taxon>
        <taxon>Listeriaceae</taxon>
        <taxon>Listeria</taxon>
    </lineage>
</organism>
<dbReference type="InterPro" id="IPR037124">
    <property type="entry name" value="Chaperonin_GroES_sf"/>
</dbReference>
<dbReference type="Pfam" id="PF00166">
    <property type="entry name" value="Cpn10"/>
    <property type="match status" value="1"/>
</dbReference>
<dbReference type="SUPFAM" id="SSF50129">
    <property type="entry name" value="GroES-like"/>
    <property type="match status" value="1"/>
</dbReference>
<evidence type="ECO:0000256" key="4">
    <source>
        <dbReference type="RuleBase" id="RU000535"/>
    </source>
</evidence>
<comment type="subunit">
    <text evidence="3">Heptamer of 7 subunits arranged in a ring. Interacts with the chaperonin GroEL.</text>
</comment>
<protein>
    <recommendedName>
        <fullName evidence="3">Co-chaperonin GroES</fullName>
    </recommendedName>
    <alternativeName>
        <fullName evidence="3">10 kDa chaperonin</fullName>
    </alternativeName>
    <alternativeName>
        <fullName evidence="3">Chaperonin-10</fullName>
        <shortName evidence="3">Cpn10</shortName>
    </alternativeName>
</protein>
<dbReference type="CDD" id="cd00320">
    <property type="entry name" value="cpn10"/>
    <property type="match status" value="1"/>
</dbReference>
<dbReference type="HAMAP" id="MF_00580">
    <property type="entry name" value="CH10"/>
    <property type="match status" value="1"/>
</dbReference>
<dbReference type="RefSeq" id="WP_036094948.1">
    <property type="nucleotide sequence ID" value="NZ_BJEY01000009.1"/>
</dbReference>
<dbReference type="PANTHER" id="PTHR10772">
    <property type="entry name" value="10 KDA HEAT SHOCK PROTEIN"/>
    <property type="match status" value="1"/>
</dbReference>
<dbReference type="InterPro" id="IPR018369">
    <property type="entry name" value="Chaprnonin_Cpn10_CS"/>
</dbReference>
<dbReference type="SMART" id="SM00883">
    <property type="entry name" value="Cpn10"/>
    <property type="match status" value="1"/>
</dbReference>
<accession>A0ABX4XIA9</accession>
<dbReference type="InterPro" id="IPR011032">
    <property type="entry name" value="GroES-like_sf"/>
</dbReference>
<reference evidence="5 6" key="1">
    <citation type="submission" date="2016-11" db="EMBL/GenBank/DDBJ databases">
        <title>Whole Genome Sequence of Listeria newyorkensis.</title>
        <authorList>
            <person name="Frink S."/>
            <person name="Morales C."/>
            <person name="Kiang D."/>
        </authorList>
    </citation>
    <scope>NUCLEOTIDE SEQUENCE [LARGE SCALE GENOMIC DNA]</scope>
    <source>
        <strain evidence="5 6">F1604011-044</strain>
    </source>
</reference>